<proteinExistence type="inferred from homology"/>
<gene>
    <name evidence="4" type="ORF">ILUMI_05091</name>
</gene>
<dbReference type="SUPFAM" id="SSF53756">
    <property type="entry name" value="UDP-Glycosyltransferase/glycogen phosphorylase"/>
    <property type="match status" value="4"/>
</dbReference>
<dbReference type="InterPro" id="IPR002213">
    <property type="entry name" value="UDP_glucos_trans"/>
</dbReference>
<evidence type="ECO:0000256" key="3">
    <source>
        <dbReference type="ARBA" id="ARBA00022679"/>
    </source>
</evidence>
<dbReference type="Proteomes" id="UP000801492">
    <property type="component" value="Unassembled WGS sequence"/>
</dbReference>
<keyword evidence="2" id="KW-0328">Glycosyltransferase</keyword>
<accession>A0A8K0GIZ4</accession>
<reference evidence="4" key="1">
    <citation type="submission" date="2019-08" db="EMBL/GenBank/DDBJ databases">
        <title>The genome of the North American firefly Photinus pyralis.</title>
        <authorList>
            <consortium name="Photinus pyralis genome working group"/>
            <person name="Fallon T.R."/>
            <person name="Sander Lower S.E."/>
            <person name="Weng J.-K."/>
        </authorList>
    </citation>
    <scope>NUCLEOTIDE SEQUENCE</scope>
    <source>
        <strain evidence="4">TRF0915ILg1</strain>
        <tissue evidence="4">Whole body</tissue>
    </source>
</reference>
<feature type="non-terminal residue" evidence="4">
    <location>
        <position position="1"/>
    </location>
</feature>
<organism evidence="4 5">
    <name type="scientific">Ignelater luminosus</name>
    <name type="common">Cucubano</name>
    <name type="synonym">Pyrophorus luminosus</name>
    <dbReference type="NCBI Taxonomy" id="2038154"/>
    <lineage>
        <taxon>Eukaryota</taxon>
        <taxon>Metazoa</taxon>
        <taxon>Ecdysozoa</taxon>
        <taxon>Arthropoda</taxon>
        <taxon>Hexapoda</taxon>
        <taxon>Insecta</taxon>
        <taxon>Pterygota</taxon>
        <taxon>Neoptera</taxon>
        <taxon>Endopterygota</taxon>
        <taxon>Coleoptera</taxon>
        <taxon>Polyphaga</taxon>
        <taxon>Elateriformia</taxon>
        <taxon>Elateroidea</taxon>
        <taxon>Elateridae</taxon>
        <taxon>Agrypninae</taxon>
        <taxon>Pyrophorini</taxon>
        <taxon>Ignelater</taxon>
    </lineage>
</organism>
<evidence type="ECO:0000313" key="5">
    <source>
        <dbReference type="Proteomes" id="UP000801492"/>
    </source>
</evidence>
<dbReference type="GO" id="GO:0008194">
    <property type="term" value="F:UDP-glycosyltransferase activity"/>
    <property type="evidence" value="ECO:0007669"/>
    <property type="project" value="InterPro"/>
</dbReference>
<dbReference type="PANTHER" id="PTHR48043">
    <property type="entry name" value="EG:EG0003.4 PROTEIN-RELATED"/>
    <property type="match status" value="1"/>
</dbReference>
<dbReference type="Gene3D" id="3.40.50.2000">
    <property type="entry name" value="Glycogen Phosphorylase B"/>
    <property type="match status" value="3"/>
</dbReference>
<dbReference type="CDD" id="cd03784">
    <property type="entry name" value="GT1_Gtf-like"/>
    <property type="match status" value="1"/>
</dbReference>
<keyword evidence="5" id="KW-1185">Reference proteome</keyword>
<dbReference type="PANTHER" id="PTHR48043:SF159">
    <property type="entry name" value="EG:EG0003.4 PROTEIN-RELATED"/>
    <property type="match status" value="1"/>
</dbReference>
<dbReference type="AlphaFoldDB" id="A0A8K0GIZ4"/>
<keyword evidence="3" id="KW-0808">Transferase</keyword>
<evidence type="ECO:0000313" key="4">
    <source>
        <dbReference type="EMBL" id="KAF2901096.1"/>
    </source>
</evidence>
<feature type="non-terminal residue" evidence="4">
    <location>
        <position position="566"/>
    </location>
</feature>
<comment type="caution">
    <text evidence="4">The sequence shown here is derived from an EMBL/GenBank/DDBJ whole genome shotgun (WGS) entry which is preliminary data.</text>
</comment>
<dbReference type="OrthoDB" id="5835829at2759"/>
<protein>
    <submittedName>
        <fullName evidence="4">Uncharacterized protein</fullName>
    </submittedName>
</protein>
<dbReference type="EMBL" id="VTPC01001880">
    <property type="protein sequence ID" value="KAF2901096.1"/>
    <property type="molecule type" value="Genomic_DNA"/>
</dbReference>
<evidence type="ECO:0000256" key="1">
    <source>
        <dbReference type="ARBA" id="ARBA00009995"/>
    </source>
</evidence>
<dbReference type="InterPro" id="IPR050271">
    <property type="entry name" value="UDP-glycosyltransferase"/>
</dbReference>
<evidence type="ECO:0000256" key="2">
    <source>
        <dbReference type="ARBA" id="ARBA00022676"/>
    </source>
</evidence>
<name>A0A8K0GIZ4_IGNLU</name>
<sequence length="566" mass="65455">HPNIKLFITQGGIQSIDEAIDDHIPMLGLPFFLDQLTNVKRMVAKELGLSLDYKTLDKKTFKDTIQEIINNPKYRNRIKELADLANDQPMTGLEKAVWWSEYVIRHKGAKHLRSPLLDIPTYQYRKRVKELDNLVNDQPLTGLEKAVWWTEYVLRHKRAKHLRSPLLDIPSYQYYLLDVIGFCLGIEKILSETTESLDVNKGIGLGVNVDVLDKSTLKVAILEVLNNPEYRNRIKQLAELSKYQPMTSLEVHHQVAFHPLWRELSLRGHQVTVITTNPIKDSALKNLTEIDLTFMHEEWDNVNWNKEPKLNTETFNLMIKIFSDLIDKELGHPEVQKIINNETEHFDVVLAEAIFPGVLLFAERFKCPLIQMFSIDAQSEFYYRLGNPFHPVLNPDFMLPFFGQLTFTERLLSTVFVLCYSIFNKYIFYPIQQAAVEKHFGKNYSSIEEILSTASLMFVNTDFVFHGIRPVLPNVIQIGGGTHLSASKPLPKDLQTILDRATNGVVYFSLGSNVKSKYLSEDTLKIFLETFSELPFTILWKFEEDNLQGKPDNVFISKWFPQQDIF</sequence>
<dbReference type="Pfam" id="PF00201">
    <property type="entry name" value="UDPGT"/>
    <property type="match status" value="2"/>
</dbReference>
<comment type="similarity">
    <text evidence="1">Belongs to the UDP-glycosyltransferase family.</text>
</comment>